<dbReference type="RefSeq" id="WP_131922311.1">
    <property type="nucleotide sequence ID" value="NZ_BAAAVY010000002.1"/>
</dbReference>
<dbReference type="OrthoDB" id="9792157at2"/>
<accession>A0A380WKT1</accession>
<proteinExistence type="predicted"/>
<dbReference type="EMBL" id="UFSM01000001">
    <property type="protein sequence ID" value="SUU89378.1"/>
    <property type="molecule type" value="Genomic_DNA"/>
</dbReference>
<protein>
    <recommendedName>
        <fullName evidence="3">DNA-binding protein</fullName>
    </recommendedName>
</protein>
<reference evidence="1 2" key="1">
    <citation type="submission" date="2018-06" db="EMBL/GenBank/DDBJ databases">
        <authorList>
            <consortium name="Pathogen Informatics"/>
            <person name="Doyle S."/>
        </authorList>
    </citation>
    <scope>NUCLEOTIDE SEQUENCE [LARGE SCALE GENOMIC DNA]</scope>
    <source>
        <strain evidence="1 2">NCTC10684</strain>
    </source>
</reference>
<name>A0A380WKT1_AMIAI</name>
<evidence type="ECO:0008006" key="3">
    <source>
        <dbReference type="Google" id="ProtNLM"/>
    </source>
</evidence>
<evidence type="ECO:0000313" key="1">
    <source>
        <dbReference type="EMBL" id="SUU89378.1"/>
    </source>
</evidence>
<dbReference type="AlphaFoldDB" id="A0A380WKT1"/>
<organism evidence="1 2">
    <name type="scientific">Aminobacter aminovorans</name>
    <name type="common">Chelatobacter heintzii</name>
    <dbReference type="NCBI Taxonomy" id="83263"/>
    <lineage>
        <taxon>Bacteria</taxon>
        <taxon>Pseudomonadati</taxon>
        <taxon>Pseudomonadota</taxon>
        <taxon>Alphaproteobacteria</taxon>
        <taxon>Hyphomicrobiales</taxon>
        <taxon>Phyllobacteriaceae</taxon>
        <taxon>Aminobacter</taxon>
    </lineage>
</organism>
<gene>
    <name evidence="1" type="ORF">NCTC10684_02617</name>
</gene>
<dbReference type="Proteomes" id="UP000254701">
    <property type="component" value="Unassembled WGS sequence"/>
</dbReference>
<evidence type="ECO:0000313" key="2">
    <source>
        <dbReference type="Proteomes" id="UP000254701"/>
    </source>
</evidence>
<sequence length="82" mass="8913">MSHDHHHLAIWAAVDKIAADAGLSTSGLAKLAGLDSTAFNRSARVKPNGRLRWPSTETIARVLSVTDRDMDDFARICREVAA</sequence>